<organism evidence="3 4">
    <name type="scientific">Edaphosphingomonas haloaromaticamans</name>
    <dbReference type="NCBI Taxonomy" id="653954"/>
    <lineage>
        <taxon>Bacteria</taxon>
        <taxon>Pseudomonadati</taxon>
        <taxon>Pseudomonadota</taxon>
        <taxon>Alphaproteobacteria</taxon>
        <taxon>Sphingomonadales</taxon>
        <taxon>Rhizorhabdaceae</taxon>
        <taxon>Edaphosphingomonas</taxon>
    </lineage>
</organism>
<name>A0A1S1HHX3_9SPHN</name>
<dbReference type="RefSeq" id="WP_070934835.1">
    <property type="nucleotide sequence ID" value="NZ_MIPT01000001.1"/>
</dbReference>
<accession>A0A1S1HHX3</accession>
<dbReference type="Pfam" id="PF00296">
    <property type="entry name" value="Bac_luciferase"/>
    <property type="match status" value="1"/>
</dbReference>
<dbReference type="Proteomes" id="UP000179467">
    <property type="component" value="Unassembled WGS sequence"/>
</dbReference>
<evidence type="ECO:0000256" key="1">
    <source>
        <dbReference type="ARBA" id="ARBA00023002"/>
    </source>
</evidence>
<protein>
    <submittedName>
        <fullName evidence="3">F420-dependent glucose-6-phosphate dehydrogenase</fullName>
        <ecNumber evidence="3">1.1.98.2</ecNumber>
    </submittedName>
</protein>
<keyword evidence="1 3" id="KW-0560">Oxidoreductase</keyword>
<keyword evidence="4" id="KW-1185">Reference proteome</keyword>
<feature type="domain" description="Luciferase-like" evidence="2">
    <location>
        <begin position="12"/>
        <end position="254"/>
    </location>
</feature>
<comment type="caution">
    <text evidence="3">The sequence shown here is derived from an EMBL/GenBank/DDBJ whole genome shotgun (WGS) entry which is preliminary data.</text>
</comment>
<evidence type="ECO:0000313" key="3">
    <source>
        <dbReference type="EMBL" id="OHT21864.1"/>
    </source>
</evidence>
<dbReference type="InterPro" id="IPR050564">
    <property type="entry name" value="F420-G6PD/mer"/>
</dbReference>
<dbReference type="GO" id="GO:0016705">
    <property type="term" value="F:oxidoreductase activity, acting on paired donors, with incorporation or reduction of molecular oxygen"/>
    <property type="evidence" value="ECO:0007669"/>
    <property type="project" value="InterPro"/>
</dbReference>
<evidence type="ECO:0000259" key="2">
    <source>
        <dbReference type="Pfam" id="PF00296"/>
    </source>
</evidence>
<dbReference type="PANTHER" id="PTHR43244">
    <property type="match status" value="1"/>
</dbReference>
<sequence>MKFWLVLMGVAEVDQLVPLAQHAEACGFHGVTVADHLVMPTKFATKYPYSENGEWFWPIETPWPDPWVTLGVIGGATSRIKLATNIYLAALRDPFTAARAISAVDAFAPGRVLCGVSAGWLKEEYDAVGVPFETRGKRLDELIAVMRKLWTGESVSHAGDIFQFSDVLMRPAPASPIPVLCGGSSPPALRRAARNDGWLGLPMTLADNVAIVERMLALRAEQGLPREGFTPILSLAEPLTPDAVAALDAVGGHLSAMPWLPTPWDVERFTDDGADFRELRVKKDAISRYAERVIARAN</sequence>
<dbReference type="AlphaFoldDB" id="A0A1S1HHX3"/>
<dbReference type="OrthoDB" id="5728724at2"/>
<dbReference type="InterPro" id="IPR036661">
    <property type="entry name" value="Luciferase-like_sf"/>
</dbReference>
<dbReference type="GO" id="GO:0052749">
    <property type="term" value="F:glucose-6-phosphate dehydrogenase (coenzyme F420) activity"/>
    <property type="evidence" value="ECO:0007669"/>
    <property type="project" value="UniProtKB-EC"/>
</dbReference>
<evidence type="ECO:0000313" key="4">
    <source>
        <dbReference type="Proteomes" id="UP000179467"/>
    </source>
</evidence>
<dbReference type="EC" id="1.1.98.2" evidence="3"/>
<reference evidence="3 4" key="1">
    <citation type="submission" date="2016-09" db="EMBL/GenBank/DDBJ databases">
        <title>Metabolic pathway, cell adaptation mechanisms and a novel monoxygenase revealed through proteogenomic-transcription analysis of a Sphingomonas haloaromaticamans strain degrading the fungicide ortho-phenylphenol.</title>
        <authorList>
            <person name="Perruchon C."/>
            <person name="Papadopoulou E.S."/>
            <person name="Rousidou C."/>
            <person name="Vasileiadis S."/>
            <person name="Tanou G."/>
            <person name="Amoutzias G."/>
            <person name="Molassiotis A."/>
            <person name="Karpouzas D.G."/>
        </authorList>
    </citation>
    <scope>NUCLEOTIDE SEQUENCE [LARGE SCALE GENOMIC DNA]</scope>
    <source>
        <strain evidence="3 4">P3</strain>
    </source>
</reference>
<dbReference type="PANTHER" id="PTHR43244:SF1">
    <property type="entry name" value="5,10-METHYLENETETRAHYDROMETHANOPTERIN REDUCTASE"/>
    <property type="match status" value="1"/>
</dbReference>
<proteinExistence type="predicted"/>
<gene>
    <name evidence="3" type="primary">fgd1_3</name>
    <name evidence="3" type="ORF">BHE75_03876</name>
</gene>
<dbReference type="EMBL" id="MIPT01000001">
    <property type="protein sequence ID" value="OHT21864.1"/>
    <property type="molecule type" value="Genomic_DNA"/>
</dbReference>
<dbReference type="SUPFAM" id="SSF51679">
    <property type="entry name" value="Bacterial luciferase-like"/>
    <property type="match status" value="1"/>
</dbReference>
<dbReference type="Gene3D" id="3.20.20.30">
    <property type="entry name" value="Luciferase-like domain"/>
    <property type="match status" value="1"/>
</dbReference>
<dbReference type="InterPro" id="IPR019921">
    <property type="entry name" value="Lucif-like_OxRdtase_Rv2161c"/>
</dbReference>
<dbReference type="InterPro" id="IPR011251">
    <property type="entry name" value="Luciferase-like_dom"/>
</dbReference>
<dbReference type="NCBIfam" id="TIGR03619">
    <property type="entry name" value="F420_Rv2161c"/>
    <property type="match status" value="1"/>
</dbReference>